<keyword evidence="1" id="KW-0521">NADP</keyword>
<evidence type="ECO:0000313" key="5">
    <source>
        <dbReference type="Proteomes" id="UP000653674"/>
    </source>
</evidence>
<dbReference type="Proteomes" id="UP000653674">
    <property type="component" value="Unassembled WGS sequence"/>
</dbReference>
<dbReference type="InterPro" id="IPR014189">
    <property type="entry name" value="Quinone_OxRdtase_PIG3"/>
</dbReference>
<dbReference type="SMART" id="SM00829">
    <property type="entry name" value="PKS_ER"/>
    <property type="match status" value="1"/>
</dbReference>
<dbReference type="InterPro" id="IPR020843">
    <property type="entry name" value="ER"/>
</dbReference>
<name>A0A8J3LN18_9ACTN</name>
<evidence type="ECO:0000256" key="2">
    <source>
        <dbReference type="ARBA" id="ARBA00023002"/>
    </source>
</evidence>
<dbReference type="Pfam" id="PF08240">
    <property type="entry name" value="ADH_N"/>
    <property type="match status" value="1"/>
</dbReference>
<dbReference type="Gene3D" id="3.90.180.10">
    <property type="entry name" value="Medium-chain alcohol dehydrogenases, catalytic domain"/>
    <property type="match status" value="1"/>
</dbReference>
<keyword evidence="5" id="KW-1185">Reference proteome</keyword>
<dbReference type="PANTHER" id="PTHR48106:SF8">
    <property type="entry name" value="OS02G0805600 PROTEIN"/>
    <property type="match status" value="1"/>
</dbReference>
<reference evidence="4" key="1">
    <citation type="submission" date="2021-01" db="EMBL/GenBank/DDBJ databases">
        <title>Whole genome shotgun sequence of Planosporangium flavigriseum NBRC 105377.</title>
        <authorList>
            <person name="Komaki H."/>
            <person name="Tamura T."/>
        </authorList>
    </citation>
    <scope>NUCLEOTIDE SEQUENCE</scope>
    <source>
        <strain evidence="4">NBRC 105377</strain>
    </source>
</reference>
<feature type="domain" description="Enoyl reductase (ER)" evidence="3">
    <location>
        <begin position="10"/>
        <end position="317"/>
    </location>
</feature>
<protein>
    <submittedName>
        <fullName evidence="4">NAD(P)H quinone oxidoreductase</fullName>
    </submittedName>
</protein>
<dbReference type="EMBL" id="BONU01000046">
    <property type="protein sequence ID" value="GIG76178.1"/>
    <property type="molecule type" value="Genomic_DNA"/>
</dbReference>
<dbReference type="AlphaFoldDB" id="A0A8J3LN18"/>
<dbReference type="InterPro" id="IPR011032">
    <property type="entry name" value="GroES-like_sf"/>
</dbReference>
<keyword evidence="2" id="KW-0560">Oxidoreductase</keyword>
<dbReference type="PANTHER" id="PTHR48106">
    <property type="entry name" value="QUINONE OXIDOREDUCTASE PIG3-RELATED"/>
    <property type="match status" value="1"/>
</dbReference>
<accession>A0A8J3LN18</accession>
<evidence type="ECO:0000313" key="4">
    <source>
        <dbReference type="EMBL" id="GIG76178.1"/>
    </source>
</evidence>
<dbReference type="GO" id="GO:0016651">
    <property type="term" value="F:oxidoreductase activity, acting on NAD(P)H"/>
    <property type="evidence" value="ECO:0007669"/>
    <property type="project" value="TreeGrafter"/>
</dbReference>
<dbReference type="Pfam" id="PF13602">
    <property type="entry name" value="ADH_zinc_N_2"/>
    <property type="match status" value="1"/>
</dbReference>
<dbReference type="SUPFAM" id="SSF50129">
    <property type="entry name" value="GroES-like"/>
    <property type="match status" value="1"/>
</dbReference>
<comment type="caution">
    <text evidence="4">The sequence shown here is derived from an EMBL/GenBank/DDBJ whole genome shotgun (WGS) entry which is preliminary data.</text>
</comment>
<gene>
    <name evidence="4" type="ORF">Pfl04_45820</name>
</gene>
<dbReference type="InterPro" id="IPR013154">
    <property type="entry name" value="ADH-like_N"/>
</dbReference>
<dbReference type="InterPro" id="IPR036291">
    <property type="entry name" value="NAD(P)-bd_dom_sf"/>
</dbReference>
<dbReference type="CDD" id="cd05276">
    <property type="entry name" value="p53_inducible_oxidoreductase"/>
    <property type="match status" value="1"/>
</dbReference>
<dbReference type="Gene3D" id="3.40.50.720">
    <property type="entry name" value="NAD(P)-binding Rossmann-like Domain"/>
    <property type="match status" value="1"/>
</dbReference>
<dbReference type="NCBIfam" id="TIGR02824">
    <property type="entry name" value="quinone_pig3"/>
    <property type="match status" value="1"/>
</dbReference>
<dbReference type="SUPFAM" id="SSF51735">
    <property type="entry name" value="NAD(P)-binding Rossmann-fold domains"/>
    <property type="match status" value="1"/>
</dbReference>
<proteinExistence type="predicted"/>
<evidence type="ECO:0000256" key="1">
    <source>
        <dbReference type="ARBA" id="ARBA00022857"/>
    </source>
</evidence>
<dbReference type="RefSeq" id="WP_168079192.1">
    <property type="nucleotide sequence ID" value="NZ_BAAAQJ010000009.1"/>
</dbReference>
<evidence type="ECO:0000259" key="3">
    <source>
        <dbReference type="SMART" id="SM00829"/>
    </source>
</evidence>
<dbReference type="GO" id="GO:0070402">
    <property type="term" value="F:NADPH binding"/>
    <property type="evidence" value="ECO:0007669"/>
    <property type="project" value="TreeGrafter"/>
</dbReference>
<organism evidence="4 5">
    <name type="scientific">Planosporangium flavigriseum</name>
    <dbReference type="NCBI Taxonomy" id="373681"/>
    <lineage>
        <taxon>Bacteria</taxon>
        <taxon>Bacillati</taxon>
        <taxon>Actinomycetota</taxon>
        <taxon>Actinomycetes</taxon>
        <taxon>Micromonosporales</taxon>
        <taxon>Micromonosporaceae</taxon>
        <taxon>Planosporangium</taxon>
    </lineage>
</organism>
<sequence length="324" mass="34440">MYAVTITEPGGPEVLQWTEVPDPEPQPGEVLINVTATAVNRADVMQRQGVYPPPPGAPPYPGLECSGVIERITEGVEGWQPGDEVCALLGGGGYAQKVAVPASQVLPKPRNVSLDEAASLPEVSCTVWSNVTQLARLRDGETFLVHGGGSGIGTFAVQYAKAIGATVATTARAAKHDKLKELGADVTIDYSTQDFSELLKNQVDVILDIMGGPYLQGNVRALATSGRMTVIATQGGRKGELDLGVLLAKRGLVAATTLRARPLKEKAAIVRGVREEVWPLVEEGRIRPIVYTKLPMNQAAEAHRLLESSEHFGKILLVNPDATA</sequence>